<evidence type="ECO:0000313" key="3">
    <source>
        <dbReference type="Proteomes" id="UP000006461"/>
    </source>
</evidence>
<keyword evidence="1" id="KW-0812">Transmembrane</keyword>
<dbReference type="KEGG" id="mmar:MODMU_0695"/>
<protein>
    <submittedName>
        <fullName evidence="2">Uncharacterized protein</fullName>
    </submittedName>
</protein>
<reference evidence="2 3" key="1">
    <citation type="journal article" date="2012" name="J. Bacteriol.">
        <title>Genome Sequence of Radiation-Resistant Modestobacter marinus Strain BC501, a Representative Actinobacterium That Thrives on Calcareous Stone Surfaces.</title>
        <authorList>
            <person name="Normand P."/>
            <person name="Gury J."/>
            <person name="Pujic P."/>
            <person name="Chouaia B."/>
            <person name="Crotti E."/>
            <person name="Brusetti L."/>
            <person name="Daffonchio D."/>
            <person name="Vacherie B."/>
            <person name="Barbe V."/>
            <person name="Medigue C."/>
            <person name="Calteau A."/>
            <person name="Ghodhbane-Gtari F."/>
            <person name="Essoussi I."/>
            <person name="Nouioui I."/>
            <person name="Abbassi-Ghozzi I."/>
            <person name="Gtari M."/>
        </authorList>
    </citation>
    <scope>NUCLEOTIDE SEQUENCE [LARGE SCALE GENOMIC DNA]</scope>
    <source>
        <strain evidence="3">BC 501</strain>
    </source>
</reference>
<proteinExistence type="predicted"/>
<sequence>MRCLALGIALHVLYQVLAAADVGRIGDPTDIGGGLIPLAGYVFLLSGIVLLIVGWTDYRASRK</sequence>
<name>I4ERY7_MODI5</name>
<feature type="transmembrane region" description="Helical" evidence="1">
    <location>
        <begin position="34"/>
        <end position="55"/>
    </location>
</feature>
<dbReference type="EMBL" id="FO203431">
    <property type="protein sequence ID" value="CCH86150.1"/>
    <property type="molecule type" value="Genomic_DNA"/>
</dbReference>
<dbReference type="HOGENOM" id="CLU_2880938_0_0_11"/>
<keyword evidence="1" id="KW-1133">Transmembrane helix</keyword>
<organism evidence="2 3">
    <name type="scientific">Modestobacter italicus (strain DSM 44449 / CECT 9708 / BC 501)</name>
    <dbReference type="NCBI Taxonomy" id="2732864"/>
    <lineage>
        <taxon>Bacteria</taxon>
        <taxon>Bacillati</taxon>
        <taxon>Actinomycetota</taxon>
        <taxon>Actinomycetes</taxon>
        <taxon>Geodermatophilales</taxon>
        <taxon>Geodermatophilaceae</taxon>
        <taxon>Modestobacter</taxon>
    </lineage>
</organism>
<gene>
    <name evidence="2" type="ordered locus">MODMU_0695</name>
</gene>
<dbReference type="STRING" id="477641.MODMU_0695"/>
<keyword evidence="3" id="KW-1185">Reference proteome</keyword>
<accession>I4ERY7</accession>
<dbReference type="Proteomes" id="UP000006461">
    <property type="component" value="Chromosome"/>
</dbReference>
<evidence type="ECO:0000256" key="1">
    <source>
        <dbReference type="SAM" id="Phobius"/>
    </source>
</evidence>
<keyword evidence="1" id="KW-0472">Membrane</keyword>
<evidence type="ECO:0000313" key="2">
    <source>
        <dbReference type="EMBL" id="CCH86150.1"/>
    </source>
</evidence>
<dbReference type="AlphaFoldDB" id="I4ERY7"/>